<keyword evidence="2" id="KW-0732">Signal</keyword>
<dbReference type="OrthoDB" id="515781at2"/>
<evidence type="ECO:0000313" key="3">
    <source>
        <dbReference type="EMBL" id="GBF80222.1"/>
    </source>
</evidence>
<dbReference type="AlphaFoldDB" id="A0A401IG07"/>
<keyword evidence="4" id="KW-1185">Reference proteome</keyword>
<feature type="region of interest" description="Disordered" evidence="1">
    <location>
        <begin position="204"/>
        <end position="257"/>
    </location>
</feature>
<reference evidence="4" key="1">
    <citation type="submission" date="2017-05" db="EMBL/GenBank/DDBJ databases">
        <title>Physiological properties and genetic analysis related to exopolysaccharide production of fresh-water unicellular cyanobacterium Aphanothece sacrum, Suizenji Nori, that has been cultured as a food source in Japan.</title>
        <authorList>
            <person name="Kanesaki Y."/>
            <person name="Yoshikawa S."/>
            <person name="Ohki K."/>
        </authorList>
    </citation>
    <scope>NUCLEOTIDE SEQUENCE [LARGE SCALE GENOMIC DNA]</scope>
    <source>
        <strain evidence="4">FPU1</strain>
    </source>
</reference>
<feature type="compositionally biased region" description="Low complexity" evidence="1">
    <location>
        <begin position="240"/>
        <end position="251"/>
    </location>
</feature>
<dbReference type="InterPro" id="IPR025478">
    <property type="entry name" value="COP23"/>
</dbReference>
<protein>
    <submittedName>
        <fullName evidence="3">Circadian oscillating COP23 family protein</fullName>
    </submittedName>
</protein>
<feature type="compositionally biased region" description="Polar residues" evidence="1">
    <location>
        <begin position="208"/>
        <end position="220"/>
    </location>
</feature>
<dbReference type="Pfam" id="PF14218">
    <property type="entry name" value="COP23"/>
    <property type="match status" value="1"/>
</dbReference>
<sequence length="257" mass="28047">MSKQAKKHLNCLVNSAIFSFSLALLLNPLGAIAQKTPNDIIIDTSGQGSTPPPPPVNTSYDHPRFTCQMERGKYTVMYHPESQGSQPYPWAIPSDLGDGWTAQRRCNEISRRLEMYRPDGLLELKTGRQNNYNTICVTTQQDAACRIVLTVPPGKNAEITRNQIFQTLVAAEEGQYGQGVNAFSGGNSGNSLGNQLGQLLNGKIPQMGRQTPTNTASNAINLRPFLDPSDGGTGSKLRKNPSNSPSNSRTLNPDKYR</sequence>
<organism evidence="3 4">
    <name type="scientific">Aphanothece sacrum FPU1</name>
    <dbReference type="NCBI Taxonomy" id="1920663"/>
    <lineage>
        <taxon>Bacteria</taxon>
        <taxon>Bacillati</taxon>
        <taxon>Cyanobacteriota</taxon>
        <taxon>Cyanophyceae</taxon>
        <taxon>Oscillatoriophycideae</taxon>
        <taxon>Chroococcales</taxon>
        <taxon>Aphanothecaceae</taxon>
        <taxon>Aphanothece</taxon>
    </lineage>
</organism>
<feature type="signal peptide" evidence="2">
    <location>
        <begin position="1"/>
        <end position="33"/>
    </location>
</feature>
<feature type="chain" id="PRO_5019054186" evidence="2">
    <location>
        <begin position="34"/>
        <end position="257"/>
    </location>
</feature>
<evidence type="ECO:0000256" key="1">
    <source>
        <dbReference type="SAM" id="MobiDB-lite"/>
    </source>
</evidence>
<evidence type="ECO:0000256" key="2">
    <source>
        <dbReference type="SAM" id="SignalP"/>
    </source>
</evidence>
<gene>
    <name evidence="3" type="ORF">AsFPU1_1623</name>
</gene>
<dbReference type="RefSeq" id="WP_124975087.1">
    <property type="nucleotide sequence ID" value="NZ_BDQK01000006.1"/>
</dbReference>
<accession>A0A401IG07</accession>
<dbReference type="Proteomes" id="UP000287247">
    <property type="component" value="Unassembled WGS sequence"/>
</dbReference>
<name>A0A401IG07_APHSA</name>
<proteinExistence type="predicted"/>
<evidence type="ECO:0000313" key="4">
    <source>
        <dbReference type="Proteomes" id="UP000287247"/>
    </source>
</evidence>
<dbReference type="EMBL" id="BDQK01000006">
    <property type="protein sequence ID" value="GBF80222.1"/>
    <property type="molecule type" value="Genomic_DNA"/>
</dbReference>
<comment type="caution">
    <text evidence="3">The sequence shown here is derived from an EMBL/GenBank/DDBJ whole genome shotgun (WGS) entry which is preliminary data.</text>
</comment>